<dbReference type="PRINTS" id="PR00411">
    <property type="entry name" value="PNDRDTASEI"/>
</dbReference>
<keyword evidence="4" id="KW-0274">FAD</keyword>
<feature type="domain" description="FHA" evidence="9">
    <location>
        <begin position="593"/>
        <end position="642"/>
    </location>
</feature>
<name>A0A6J4VUE8_9BACT</name>
<evidence type="ECO:0000256" key="3">
    <source>
        <dbReference type="ARBA" id="ARBA00022630"/>
    </source>
</evidence>
<organism evidence="11">
    <name type="scientific">uncultured Thermomicrobiales bacterium</name>
    <dbReference type="NCBI Taxonomy" id="1645740"/>
    <lineage>
        <taxon>Bacteria</taxon>
        <taxon>Pseudomonadati</taxon>
        <taxon>Thermomicrobiota</taxon>
        <taxon>Thermomicrobia</taxon>
        <taxon>Thermomicrobiales</taxon>
        <taxon>environmental samples</taxon>
    </lineage>
</organism>
<dbReference type="PROSITE" id="PS50042">
    <property type="entry name" value="CNMP_BINDING_3"/>
    <property type="match status" value="1"/>
</dbReference>
<dbReference type="InterPro" id="IPR023753">
    <property type="entry name" value="FAD/NAD-binding_dom"/>
</dbReference>
<dbReference type="InterPro" id="IPR008984">
    <property type="entry name" value="SMAD_FHA_dom_sf"/>
</dbReference>
<evidence type="ECO:0000256" key="4">
    <source>
        <dbReference type="ARBA" id="ARBA00022827"/>
    </source>
</evidence>
<dbReference type="EC" id="1.6.5.9" evidence="2"/>
<dbReference type="GO" id="GO:0050136">
    <property type="term" value="F:NADH dehydrogenase (quinone) (non-electrogenic) activity"/>
    <property type="evidence" value="ECO:0007669"/>
    <property type="project" value="UniProtKB-EC"/>
</dbReference>
<keyword evidence="5 11" id="KW-0560">Oxidoreductase</keyword>
<dbReference type="InterPro" id="IPR000595">
    <property type="entry name" value="cNMP-bd_dom"/>
</dbReference>
<dbReference type="Gene3D" id="3.50.50.100">
    <property type="match status" value="1"/>
</dbReference>
<evidence type="ECO:0000259" key="9">
    <source>
        <dbReference type="PROSITE" id="PS50006"/>
    </source>
</evidence>
<evidence type="ECO:0000256" key="1">
    <source>
        <dbReference type="ARBA" id="ARBA00005272"/>
    </source>
</evidence>
<keyword evidence="3" id="KW-0285">Flavoprotein</keyword>
<feature type="region of interest" description="Disordered" evidence="8">
    <location>
        <begin position="557"/>
        <end position="578"/>
    </location>
</feature>
<proteinExistence type="inferred from homology"/>
<dbReference type="InterPro" id="IPR018490">
    <property type="entry name" value="cNMP-bd_dom_sf"/>
</dbReference>
<dbReference type="CDD" id="cd00038">
    <property type="entry name" value="CAP_ED"/>
    <property type="match status" value="1"/>
</dbReference>
<dbReference type="Pfam" id="PF07992">
    <property type="entry name" value="Pyr_redox_2"/>
    <property type="match status" value="1"/>
</dbReference>
<dbReference type="PANTHER" id="PTHR43706:SF47">
    <property type="entry name" value="EXTERNAL NADH-UBIQUINONE OXIDOREDUCTASE 1, MITOCHONDRIAL-RELATED"/>
    <property type="match status" value="1"/>
</dbReference>
<accession>A0A6J4VUE8</accession>
<dbReference type="PANTHER" id="PTHR43706">
    <property type="entry name" value="NADH DEHYDROGENASE"/>
    <property type="match status" value="1"/>
</dbReference>
<dbReference type="SMART" id="SM00240">
    <property type="entry name" value="FHA"/>
    <property type="match status" value="1"/>
</dbReference>
<feature type="non-terminal residue" evidence="11">
    <location>
        <position position="716"/>
    </location>
</feature>
<dbReference type="PRINTS" id="PR00368">
    <property type="entry name" value="FADPNR"/>
</dbReference>
<sequence length="716" mass="76559">MSAQAGPRTRVLILGGGFGGVATAQGLAKAFKRDRSVEITLVNRDNYFVYVPLLASAAAGSIETLHCVAPLRNMVPGVQFRAEEVLGIDLERKFVTTGSPLNGRERQLPYDHLVLALGNVINLAKLPGVAQHGRTLKTLGDALAIRNHVLQMLEAADIETDPVARREMLTFVVAGGGFSGVEMVGELNDLVRDVVEHYPSIGADQYRVILLHSQDRILPEMSPPLADYTLKQLRKRGVEVRLNVRLAGATPHQAMLQDGSTIATRTLIVAVGNAPPPVLDQLPVRKERGRIVVDGAMQVPGFPGVWALGDNAIVPNGATEGGEPSPPTAQYALRQGKALAKNLSAVVRGGQPKPFAFGGLGLLCLVGHGAGVGELPGGIRVRGRLGWLLWRGVYWAKLPSFGRRVQIGLGWLVEPFLGRDIAQINLARTQSIGQAHYEAGAYIFRQGDPGDQFYLIAAGEVDVIRERSSGEHATLARLGRGEYFGETALLNRGARNASVRCVTPVDVITLGRDDFATLAGTWRQFAEGVQRVSAGRAAAGPATSFFPALGTAPNGLDASSRGDGVPAGAGTDSPARLFRPESGGEVVLDRDLISIGRNAENHIVVADPRVSRRHALIQRERHVYLLEDLGGQNGTWLNGRRITERETLTNGDEIMIGKTRFLFQVAPPTDLSVTGIIRGLDAAPPGGVTQIIQGLDAPRVHDRQTGRDAPPPSSRG</sequence>
<dbReference type="Pfam" id="PF00498">
    <property type="entry name" value="FHA"/>
    <property type="match status" value="1"/>
</dbReference>
<dbReference type="PROSITE" id="PS50006">
    <property type="entry name" value="FHA_DOMAIN"/>
    <property type="match status" value="1"/>
</dbReference>
<comment type="catalytic activity">
    <reaction evidence="7">
        <text>a quinone + NADH + H(+) = a quinol + NAD(+)</text>
        <dbReference type="Rhea" id="RHEA:46160"/>
        <dbReference type="ChEBI" id="CHEBI:15378"/>
        <dbReference type="ChEBI" id="CHEBI:24646"/>
        <dbReference type="ChEBI" id="CHEBI:57540"/>
        <dbReference type="ChEBI" id="CHEBI:57945"/>
        <dbReference type="ChEBI" id="CHEBI:132124"/>
        <dbReference type="EC" id="1.6.5.9"/>
    </reaction>
</comment>
<keyword evidence="6" id="KW-0520">NAD</keyword>
<dbReference type="InterPro" id="IPR045024">
    <property type="entry name" value="NDH-2"/>
</dbReference>
<gene>
    <name evidence="11" type="ORF">AVDCRST_MAG88-4360</name>
</gene>
<evidence type="ECO:0000256" key="8">
    <source>
        <dbReference type="SAM" id="MobiDB-lite"/>
    </source>
</evidence>
<evidence type="ECO:0000259" key="10">
    <source>
        <dbReference type="PROSITE" id="PS50042"/>
    </source>
</evidence>
<feature type="domain" description="Cyclic nucleotide-binding" evidence="10">
    <location>
        <begin position="436"/>
        <end position="520"/>
    </location>
</feature>
<evidence type="ECO:0000313" key="11">
    <source>
        <dbReference type="EMBL" id="CAA9588280.1"/>
    </source>
</evidence>
<dbReference type="Pfam" id="PF00027">
    <property type="entry name" value="cNMP_binding"/>
    <property type="match status" value="1"/>
</dbReference>
<comment type="similarity">
    <text evidence="1">Belongs to the NADH dehydrogenase family.</text>
</comment>
<evidence type="ECO:0000256" key="5">
    <source>
        <dbReference type="ARBA" id="ARBA00023002"/>
    </source>
</evidence>
<dbReference type="AlphaFoldDB" id="A0A6J4VUE8"/>
<dbReference type="Gene3D" id="2.60.200.20">
    <property type="match status" value="1"/>
</dbReference>
<dbReference type="EMBL" id="CADCWM010001096">
    <property type="protein sequence ID" value="CAA9588280.1"/>
    <property type="molecule type" value="Genomic_DNA"/>
</dbReference>
<dbReference type="SUPFAM" id="SSF51905">
    <property type="entry name" value="FAD/NAD(P)-binding domain"/>
    <property type="match status" value="1"/>
</dbReference>
<evidence type="ECO:0000256" key="6">
    <source>
        <dbReference type="ARBA" id="ARBA00023027"/>
    </source>
</evidence>
<dbReference type="SUPFAM" id="SSF51206">
    <property type="entry name" value="cAMP-binding domain-like"/>
    <property type="match status" value="1"/>
</dbReference>
<protein>
    <recommendedName>
        <fullName evidence="2">NADH:ubiquinone reductase (non-electrogenic)</fullName>
        <ecNumber evidence="2">1.6.5.9</ecNumber>
    </recommendedName>
</protein>
<dbReference type="CDD" id="cd00060">
    <property type="entry name" value="FHA"/>
    <property type="match status" value="1"/>
</dbReference>
<dbReference type="InterPro" id="IPR036188">
    <property type="entry name" value="FAD/NAD-bd_sf"/>
</dbReference>
<evidence type="ECO:0000256" key="2">
    <source>
        <dbReference type="ARBA" id="ARBA00012637"/>
    </source>
</evidence>
<dbReference type="Gene3D" id="2.60.120.10">
    <property type="entry name" value="Jelly Rolls"/>
    <property type="match status" value="1"/>
</dbReference>
<evidence type="ECO:0000256" key="7">
    <source>
        <dbReference type="ARBA" id="ARBA00047599"/>
    </source>
</evidence>
<dbReference type="InterPro" id="IPR014710">
    <property type="entry name" value="RmlC-like_jellyroll"/>
</dbReference>
<dbReference type="SUPFAM" id="SSF49879">
    <property type="entry name" value="SMAD/FHA domain"/>
    <property type="match status" value="1"/>
</dbReference>
<dbReference type="InterPro" id="IPR000253">
    <property type="entry name" value="FHA_dom"/>
</dbReference>
<feature type="region of interest" description="Disordered" evidence="8">
    <location>
        <begin position="695"/>
        <end position="716"/>
    </location>
</feature>
<dbReference type="SMART" id="SM00100">
    <property type="entry name" value="cNMP"/>
    <property type="match status" value="1"/>
</dbReference>
<reference evidence="11" key="1">
    <citation type="submission" date="2020-02" db="EMBL/GenBank/DDBJ databases">
        <authorList>
            <person name="Meier V. D."/>
        </authorList>
    </citation>
    <scope>NUCLEOTIDE SEQUENCE</scope>
    <source>
        <strain evidence="11">AVDCRST_MAG88</strain>
    </source>
</reference>